<dbReference type="InterPro" id="IPR056798">
    <property type="entry name" value="ADH_Fe_C"/>
</dbReference>
<dbReference type="SUPFAM" id="SSF56796">
    <property type="entry name" value="Dehydroquinate synthase-like"/>
    <property type="match status" value="1"/>
</dbReference>
<dbReference type="PIRSF" id="PIRSF000111">
    <property type="entry name" value="ALDH_ADH"/>
    <property type="match status" value="1"/>
</dbReference>
<dbReference type="InterPro" id="IPR016161">
    <property type="entry name" value="Ald_DH/histidinol_DH"/>
</dbReference>
<evidence type="ECO:0000259" key="10">
    <source>
        <dbReference type="Pfam" id="PF00465"/>
    </source>
</evidence>
<feature type="domain" description="Aldehyde dehydrogenase" evidence="9">
    <location>
        <begin position="2"/>
        <end position="264"/>
    </location>
</feature>
<dbReference type="InterPro" id="IPR016162">
    <property type="entry name" value="Ald_DH_N"/>
</dbReference>
<evidence type="ECO:0000256" key="5">
    <source>
        <dbReference type="ARBA" id="ARBA00023268"/>
    </source>
</evidence>
<dbReference type="STRING" id="1276227.SCHRY_v1c06700"/>
<dbReference type="KEGG" id="scr:SCHRY_v1c06700"/>
<dbReference type="Proteomes" id="UP000013964">
    <property type="component" value="Chromosome"/>
</dbReference>
<dbReference type="GO" id="GO:0006066">
    <property type="term" value="P:alcohol metabolic process"/>
    <property type="evidence" value="ECO:0007669"/>
    <property type="project" value="InterPro"/>
</dbReference>
<dbReference type="Pfam" id="PF00465">
    <property type="entry name" value="Fe-ADH"/>
    <property type="match status" value="1"/>
</dbReference>
<evidence type="ECO:0000256" key="2">
    <source>
        <dbReference type="ARBA" id="ARBA00023002"/>
    </source>
</evidence>
<dbReference type="OrthoDB" id="9804734at2"/>
<dbReference type="FunFam" id="1.20.1090.10:FF:000001">
    <property type="entry name" value="Aldehyde-alcohol dehydrogenase"/>
    <property type="match status" value="1"/>
</dbReference>
<dbReference type="PANTHER" id="PTHR11496">
    <property type="entry name" value="ALCOHOL DEHYDROGENASE"/>
    <property type="match status" value="1"/>
</dbReference>
<evidence type="ECO:0000256" key="8">
    <source>
        <dbReference type="PIRNR" id="PIRNR000111"/>
    </source>
</evidence>
<name>R4UIW1_9MOLU</name>
<dbReference type="InterPro" id="IPR018211">
    <property type="entry name" value="ADH_Fe_CS"/>
</dbReference>
<dbReference type="GO" id="GO:0004022">
    <property type="term" value="F:alcohol dehydrogenase (NAD+) activity"/>
    <property type="evidence" value="ECO:0007669"/>
    <property type="project" value="UniProtKB-UniRule"/>
</dbReference>
<keyword evidence="4" id="KW-0520">NAD</keyword>
<dbReference type="Gene3D" id="3.40.605.10">
    <property type="entry name" value="Aldehyde Dehydrogenase, Chain A, domain 1"/>
    <property type="match status" value="1"/>
</dbReference>
<dbReference type="CDD" id="cd08178">
    <property type="entry name" value="AAD_C"/>
    <property type="match status" value="1"/>
</dbReference>
<dbReference type="AlphaFoldDB" id="R4UIW1"/>
<dbReference type="InterPro" id="IPR012079">
    <property type="entry name" value="Bifunc_Ald-ADH"/>
</dbReference>
<dbReference type="GO" id="GO:0008774">
    <property type="term" value="F:acetaldehyde dehydrogenase (acetylating) activity"/>
    <property type="evidence" value="ECO:0007669"/>
    <property type="project" value="UniProtKB-UniRule"/>
</dbReference>
<reference evidence="12 13" key="1">
    <citation type="journal article" date="2013" name="Genome Biol. Evol.">
        <title>Complete genomes of two dipteran-associated spiroplasmas provided insights into the origin, dynamics, and impacts of viral invasion in spiroplasma.</title>
        <authorList>
            <person name="Ku C."/>
            <person name="Lo W.S."/>
            <person name="Chen L.L."/>
            <person name="Kuo C.H."/>
        </authorList>
    </citation>
    <scope>NUCLEOTIDE SEQUENCE [LARGE SCALE GENOMIC DNA]</scope>
    <source>
        <strain evidence="12 13">DF-1</strain>
    </source>
</reference>
<keyword evidence="3" id="KW-0408">Iron</keyword>
<dbReference type="Gene3D" id="1.20.1090.10">
    <property type="entry name" value="Dehydroquinate synthase-like - alpha domain"/>
    <property type="match status" value="1"/>
</dbReference>
<dbReference type="Gene3D" id="3.40.50.1970">
    <property type="match status" value="1"/>
</dbReference>
<proteinExistence type="inferred from homology"/>
<keyword evidence="13" id="KW-1185">Reference proteome</keyword>
<keyword evidence="5" id="KW-0511">Multifunctional enzyme</keyword>
<dbReference type="InterPro" id="IPR034789">
    <property type="entry name" value="AAD_C"/>
</dbReference>
<dbReference type="eggNOG" id="COG1454">
    <property type="taxonomic scope" value="Bacteria"/>
</dbReference>
<dbReference type="InterPro" id="IPR015590">
    <property type="entry name" value="Aldehyde_DH_dom"/>
</dbReference>
<comment type="cofactor">
    <cofactor evidence="1">
        <name>Fe(2+)</name>
        <dbReference type="ChEBI" id="CHEBI:29033"/>
    </cofactor>
</comment>
<dbReference type="Gene3D" id="3.40.309.10">
    <property type="entry name" value="Aldehyde Dehydrogenase, Chain A, domain 2"/>
    <property type="match status" value="1"/>
</dbReference>
<keyword evidence="2 8" id="KW-0560">Oxidoreductase</keyword>
<dbReference type="GO" id="GO:0015976">
    <property type="term" value="P:carbon utilization"/>
    <property type="evidence" value="ECO:0007669"/>
    <property type="project" value="InterPro"/>
</dbReference>
<comment type="similarity">
    <text evidence="7 8">In the C-terminal section; belongs to the iron-containing alcohol dehydrogenase family.</text>
</comment>
<dbReference type="RefSeq" id="WP_016339071.1">
    <property type="nucleotide sequence ID" value="NC_021280.1"/>
</dbReference>
<protein>
    <recommendedName>
        <fullName evidence="8">Aldehyde-alcohol dehydrogenase</fullName>
    </recommendedName>
</protein>
<comment type="similarity">
    <text evidence="6 8">In the N-terminal section; belongs to the aldehyde dehydrogenase family.</text>
</comment>
<evidence type="ECO:0000259" key="9">
    <source>
        <dbReference type="Pfam" id="PF00171"/>
    </source>
</evidence>
<dbReference type="SUPFAM" id="SSF53720">
    <property type="entry name" value="ALDH-like"/>
    <property type="match status" value="1"/>
</dbReference>
<feature type="domain" description="Alcohol dehydrogenase iron-type/glycerol dehydrogenase GldA" evidence="10">
    <location>
        <begin position="455"/>
        <end position="633"/>
    </location>
</feature>
<organism evidence="12 13">
    <name type="scientific">Spiroplasma chrysopicola DF-1</name>
    <dbReference type="NCBI Taxonomy" id="1276227"/>
    <lineage>
        <taxon>Bacteria</taxon>
        <taxon>Bacillati</taxon>
        <taxon>Mycoplasmatota</taxon>
        <taxon>Mollicutes</taxon>
        <taxon>Entomoplasmatales</taxon>
        <taxon>Spiroplasmataceae</taxon>
        <taxon>Spiroplasma</taxon>
    </lineage>
</organism>
<dbReference type="PROSITE" id="PS00060">
    <property type="entry name" value="ADH_IRON_2"/>
    <property type="match status" value="1"/>
</dbReference>
<dbReference type="CDD" id="cd07122">
    <property type="entry name" value="ALDH_F20_ACDH"/>
    <property type="match status" value="1"/>
</dbReference>
<dbReference type="InterPro" id="IPR039697">
    <property type="entry name" value="Alcohol_dehydrogenase_Fe"/>
</dbReference>
<feature type="domain" description="Fe-containing alcohol dehydrogenase-like C-terminal" evidence="11">
    <location>
        <begin position="648"/>
        <end position="865"/>
    </location>
</feature>
<dbReference type="InterPro" id="IPR001670">
    <property type="entry name" value="ADH_Fe/GldA"/>
</dbReference>
<dbReference type="PATRIC" id="fig|1276227.3.peg.676"/>
<evidence type="ECO:0000256" key="6">
    <source>
        <dbReference type="ARBA" id="ARBA00035641"/>
    </source>
</evidence>
<accession>R4UIW1</accession>
<dbReference type="Pfam" id="PF00171">
    <property type="entry name" value="Aldedh"/>
    <property type="match status" value="1"/>
</dbReference>
<evidence type="ECO:0000256" key="3">
    <source>
        <dbReference type="ARBA" id="ARBA00023004"/>
    </source>
</evidence>
<dbReference type="NCBIfam" id="NF010378">
    <property type="entry name" value="PRK13805.1"/>
    <property type="match status" value="1"/>
</dbReference>
<evidence type="ECO:0000256" key="1">
    <source>
        <dbReference type="ARBA" id="ARBA00001954"/>
    </source>
</evidence>
<gene>
    <name evidence="12" type="primary">adhE</name>
    <name evidence="12" type="ORF">SCHRY_v1c06700</name>
</gene>
<dbReference type="InterPro" id="IPR016163">
    <property type="entry name" value="Ald_DH_C"/>
</dbReference>
<dbReference type="FunFam" id="3.40.50.1970:FF:000003">
    <property type="entry name" value="Alcohol dehydrogenase, iron-containing"/>
    <property type="match status" value="1"/>
</dbReference>
<sequence length="878" mass="95804">MNNEKITKLIEKVQAAQSQFATFSQGQVDKIFTAVAIAANKARIELAIDAVNETNMGVIEDKIIKNHYAAEYIHQKYLHTQTVGVVNENLGLGFQTVYEPVGVIGAIIPTTNPTATVIFKIMLALKTRNGIIISPHPGAKNCTIKTAKILLAAAVKAGAPNNIIGWIDDAKVEDTIALMQEANLILATGGPGMVKSAYSSGKPAIGVGAGNCPAIISSLADLDMATSSIIQSNMFDNGVVCATENSVIVLDSVYDQVCQYFTAKNGYIVTKKEDLDKIRAVMFKKDNYGILNAALVGKSPLQIAEVAGITIPHQTKLILCEANKTTHDEPLAHEKLSTYVALYRAKDFNSAIKMASDLLLMGPGHTASLWTDEIRGKQEIAKFRDELNAGRLLVNMPASLGAVGDMFNFYLAPSFTLGCGSWGGNSTSENIQPKHLLNTKVLALRRENMEWIRLPEKIYHKFGCLPFALEDLKNWQAKKVFIVTDPVINKLYSHKITTVLENLKINYDIFDSVEPNPTFATTKRGAAAMAISQPDVVIAIGGGSAMDAAKIILLLHQDPNLNFENLAMTFNDIRKRIVKFPIINNQVKLVCIPTTAGTGSEVTPFSVITDEKTHIKYPLADYALTPNIAIIDPELTLTLPKQATNAPALDALTHLFEAYVSVLATTYTDPYCLQGIKTIFDFLPDAYHHGSDDIAARCAIADAATQAGMAFANAFLGLVHSMSHKIGGKFNVIHGCANAILLPYVIRYNSAVILDGGKQTYFSQYKVANALERYATIARNCEVKGKTPSELVDNLIIKIQNLVKNVEMPLSFKEYFAQYNLKVSEDEFLAAVDPMAQDAFDDQCTPANPRIPLIKDIKAIYLDAYYGKPVKSLQSKND</sequence>
<evidence type="ECO:0000313" key="12">
    <source>
        <dbReference type="EMBL" id="AGM25246.1"/>
    </source>
</evidence>
<dbReference type="GO" id="GO:0046872">
    <property type="term" value="F:metal ion binding"/>
    <property type="evidence" value="ECO:0007669"/>
    <property type="project" value="InterPro"/>
</dbReference>
<evidence type="ECO:0000259" key="11">
    <source>
        <dbReference type="Pfam" id="PF25137"/>
    </source>
</evidence>
<dbReference type="HOGENOM" id="CLU_007207_2_1_14"/>
<dbReference type="eggNOG" id="COG1012">
    <property type="taxonomic scope" value="Bacteria"/>
</dbReference>
<evidence type="ECO:0000256" key="4">
    <source>
        <dbReference type="ARBA" id="ARBA00023027"/>
    </source>
</evidence>
<dbReference type="EMBL" id="CP005077">
    <property type="protein sequence ID" value="AGM25246.1"/>
    <property type="molecule type" value="Genomic_DNA"/>
</dbReference>
<evidence type="ECO:0000256" key="7">
    <source>
        <dbReference type="ARBA" id="ARBA00035645"/>
    </source>
</evidence>
<dbReference type="PANTHER" id="PTHR11496:SF83">
    <property type="entry name" value="HYDROXYACID-OXOACID TRANSHYDROGENASE, MITOCHONDRIAL"/>
    <property type="match status" value="1"/>
</dbReference>
<dbReference type="Pfam" id="PF25137">
    <property type="entry name" value="ADH_Fe_C"/>
    <property type="match status" value="1"/>
</dbReference>
<evidence type="ECO:0000313" key="13">
    <source>
        <dbReference type="Proteomes" id="UP000013964"/>
    </source>
</evidence>